<dbReference type="PANTHER" id="PTHR45436">
    <property type="entry name" value="SENSOR HISTIDINE KINASE YKOH"/>
    <property type="match status" value="1"/>
</dbReference>
<proteinExistence type="predicted"/>
<dbReference type="RefSeq" id="WP_285333285.1">
    <property type="nucleotide sequence ID" value="NZ_JASODW010000007.1"/>
</dbReference>
<dbReference type="SUPFAM" id="SSF47384">
    <property type="entry name" value="Homodimeric domain of signal transducing histidine kinase"/>
    <property type="match status" value="1"/>
</dbReference>
<dbReference type="SMART" id="SM00388">
    <property type="entry name" value="HisKA"/>
    <property type="match status" value="1"/>
</dbReference>
<organism evidence="13 14">
    <name type="scientific">Pseudoglutamicibacter cumminsii</name>
    <dbReference type="NCBI Taxonomy" id="156979"/>
    <lineage>
        <taxon>Bacteria</taxon>
        <taxon>Bacillati</taxon>
        <taxon>Actinomycetota</taxon>
        <taxon>Actinomycetes</taxon>
        <taxon>Micrococcales</taxon>
        <taxon>Micrococcaceae</taxon>
        <taxon>Pseudoglutamicibacter</taxon>
    </lineage>
</organism>
<reference evidence="13" key="1">
    <citation type="submission" date="2023-05" db="EMBL/GenBank/DDBJ databases">
        <title>Cataloging the Phylogenetic Diversity of Human Bladder Bacteria.</title>
        <authorList>
            <person name="Du J."/>
        </authorList>
    </citation>
    <scope>NUCLEOTIDE SEQUENCE</scope>
    <source>
        <strain evidence="13">UMB9978</strain>
    </source>
</reference>
<dbReference type="InterPro" id="IPR005467">
    <property type="entry name" value="His_kinase_dom"/>
</dbReference>
<feature type="domain" description="Histidine kinase" evidence="11">
    <location>
        <begin position="263"/>
        <end position="514"/>
    </location>
</feature>
<evidence type="ECO:0000256" key="5">
    <source>
        <dbReference type="ARBA" id="ARBA00022679"/>
    </source>
</evidence>
<dbReference type="CDD" id="cd00082">
    <property type="entry name" value="HisKA"/>
    <property type="match status" value="1"/>
</dbReference>
<dbReference type="InterPro" id="IPR003594">
    <property type="entry name" value="HATPase_dom"/>
</dbReference>
<dbReference type="SUPFAM" id="SSF55874">
    <property type="entry name" value="ATPase domain of HSP90 chaperone/DNA topoisomerase II/histidine kinase"/>
    <property type="match status" value="1"/>
</dbReference>
<evidence type="ECO:0000256" key="10">
    <source>
        <dbReference type="ARBA" id="ARBA00023136"/>
    </source>
</evidence>
<dbReference type="InterPro" id="IPR036097">
    <property type="entry name" value="HisK_dim/P_sf"/>
</dbReference>
<dbReference type="FunFam" id="1.10.287.130:FF:000001">
    <property type="entry name" value="Two-component sensor histidine kinase"/>
    <property type="match status" value="1"/>
</dbReference>
<dbReference type="GO" id="GO:0000155">
    <property type="term" value="F:phosphorelay sensor kinase activity"/>
    <property type="evidence" value="ECO:0007669"/>
    <property type="project" value="InterPro"/>
</dbReference>
<dbReference type="Gene3D" id="1.10.287.130">
    <property type="match status" value="1"/>
</dbReference>
<dbReference type="InterPro" id="IPR050428">
    <property type="entry name" value="TCS_sensor_his_kinase"/>
</dbReference>
<dbReference type="PRINTS" id="PR00344">
    <property type="entry name" value="BCTRLSENSOR"/>
</dbReference>
<dbReference type="AlphaFoldDB" id="A0AAP4FDP8"/>
<comment type="catalytic activity">
    <reaction evidence="1">
        <text>ATP + protein L-histidine = ADP + protein N-phospho-L-histidine.</text>
        <dbReference type="EC" id="2.7.13.3"/>
    </reaction>
</comment>
<dbReference type="SMART" id="SM00387">
    <property type="entry name" value="HATPase_c"/>
    <property type="match status" value="1"/>
</dbReference>
<comment type="caution">
    <text evidence="13">The sequence shown here is derived from an EMBL/GenBank/DDBJ whole genome shotgun (WGS) entry which is preliminary data.</text>
</comment>
<dbReference type="Gene3D" id="3.30.565.10">
    <property type="entry name" value="Histidine kinase-like ATPase, C-terminal domain"/>
    <property type="match status" value="1"/>
</dbReference>
<feature type="domain" description="HAMP" evidence="12">
    <location>
        <begin position="186"/>
        <end position="248"/>
    </location>
</feature>
<dbReference type="Pfam" id="PF00512">
    <property type="entry name" value="HisKA"/>
    <property type="match status" value="1"/>
</dbReference>
<keyword evidence="7 13" id="KW-0418">Kinase</keyword>
<gene>
    <name evidence="13" type="ORF">QP116_06790</name>
</gene>
<evidence type="ECO:0000256" key="6">
    <source>
        <dbReference type="ARBA" id="ARBA00022692"/>
    </source>
</evidence>
<protein>
    <recommendedName>
        <fullName evidence="3">histidine kinase</fullName>
        <ecNumber evidence="3">2.7.13.3</ecNumber>
    </recommendedName>
</protein>
<evidence type="ECO:0000256" key="7">
    <source>
        <dbReference type="ARBA" id="ARBA00022777"/>
    </source>
</evidence>
<dbReference type="Proteomes" id="UP001240483">
    <property type="component" value="Unassembled WGS sequence"/>
</dbReference>
<comment type="subcellular location">
    <subcellularLocation>
        <location evidence="2">Cell membrane</location>
    </subcellularLocation>
</comment>
<keyword evidence="8" id="KW-1133">Transmembrane helix</keyword>
<dbReference type="InterPro" id="IPR004358">
    <property type="entry name" value="Sig_transdc_His_kin-like_C"/>
</dbReference>
<accession>A0AAP4FDP8</accession>
<evidence type="ECO:0000313" key="13">
    <source>
        <dbReference type="EMBL" id="MDK6275441.1"/>
    </source>
</evidence>
<dbReference type="EC" id="2.7.13.3" evidence="3"/>
<evidence type="ECO:0000313" key="14">
    <source>
        <dbReference type="Proteomes" id="UP001240483"/>
    </source>
</evidence>
<sequence length="527" mass="56276">MSLRVRLVVLLTLMLAAGSMIIGGFTHALMAARLWGQLDSSLTATIDRATSASDHMPVTDVSGQPVGTLAALVADGQFRAGPELSDPVTGMPTKLSDTDRNTILSEAAKVDPTETSAGITISLDAGDYRIRIQPVSSSELPASTVMVAGLPTERTYATLRTLDLTMLIVSAVGIVLVGAIGTFVVRSTMKPLEHVVHVADSIATLPLSESDVHVNQRVDRDLASKSTEFGRLGGALNRLLDNVGGALETRTASETKMRRFVADASHELRTPLAAIRGYAQLIHVTDQLSPDGERSLERLIEQTENMTELVEQLLLLNRLDEGTTASAMETIDMVQLAANAYLDSQAAFSDHIWEFDAFTEGTPAYVEGDATQLSRVLSNLASNAAKHTSRGTQVNITVGIEPSEATIVPAPSTPTSPRNATTTQLHAEERARSRHSGYDVVLRVHDTGEGIDPEFLPKIFDRLARADKARSGSSSTSGLGLAIVKAIVEAHHGTISAQSEPGNTVFTIRLPYSPPKETAPARHRADV</sequence>
<dbReference type="Pfam" id="PF02518">
    <property type="entry name" value="HATPase_c"/>
    <property type="match status" value="1"/>
</dbReference>
<keyword evidence="10" id="KW-0472">Membrane</keyword>
<dbReference type="InterPro" id="IPR003661">
    <property type="entry name" value="HisK_dim/P_dom"/>
</dbReference>
<evidence type="ECO:0000259" key="11">
    <source>
        <dbReference type="PROSITE" id="PS50109"/>
    </source>
</evidence>
<keyword evidence="6" id="KW-0812">Transmembrane</keyword>
<evidence type="ECO:0000256" key="1">
    <source>
        <dbReference type="ARBA" id="ARBA00000085"/>
    </source>
</evidence>
<evidence type="ECO:0000256" key="4">
    <source>
        <dbReference type="ARBA" id="ARBA00022553"/>
    </source>
</evidence>
<evidence type="ECO:0000256" key="8">
    <source>
        <dbReference type="ARBA" id="ARBA00022989"/>
    </source>
</evidence>
<evidence type="ECO:0000256" key="9">
    <source>
        <dbReference type="ARBA" id="ARBA00023012"/>
    </source>
</evidence>
<evidence type="ECO:0000256" key="2">
    <source>
        <dbReference type="ARBA" id="ARBA00004236"/>
    </source>
</evidence>
<dbReference type="Pfam" id="PF00672">
    <property type="entry name" value="HAMP"/>
    <property type="match status" value="1"/>
</dbReference>
<dbReference type="InterPro" id="IPR036890">
    <property type="entry name" value="HATPase_C_sf"/>
</dbReference>
<dbReference type="GO" id="GO:0005886">
    <property type="term" value="C:plasma membrane"/>
    <property type="evidence" value="ECO:0007669"/>
    <property type="project" value="UniProtKB-SubCell"/>
</dbReference>
<dbReference type="InterPro" id="IPR003660">
    <property type="entry name" value="HAMP_dom"/>
</dbReference>
<dbReference type="EMBL" id="JASODW010000007">
    <property type="protein sequence ID" value="MDK6275441.1"/>
    <property type="molecule type" value="Genomic_DNA"/>
</dbReference>
<name>A0AAP4FDP8_9MICC</name>
<keyword evidence="9" id="KW-0902">Two-component regulatory system</keyword>
<dbReference type="PANTHER" id="PTHR45436:SF5">
    <property type="entry name" value="SENSOR HISTIDINE KINASE TRCS"/>
    <property type="match status" value="1"/>
</dbReference>
<keyword evidence="4" id="KW-0597">Phosphoprotein</keyword>
<evidence type="ECO:0000256" key="3">
    <source>
        <dbReference type="ARBA" id="ARBA00012438"/>
    </source>
</evidence>
<keyword evidence="5" id="KW-0808">Transferase</keyword>
<dbReference type="PROSITE" id="PS50109">
    <property type="entry name" value="HIS_KIN"/>
    <property type="match status" value="1"/>
</dbReference>
<evidence type="ECO:0000259" key="12">
    <source>
        <dbReference type="PROSITE" id="PS50885"/>
    </source>
</evidence>
<dbReference type="PROSITE" id="PS50885">
    <property type="entry name" value="HAMP"/>
    <property type="match status" value="1"/>
</dbReference>
<dbReference type="Gene3D" id="6.10.340.10">
    <property type="match status" value="1"/>
</dbReference>